<dbReference type="InterPro" id="IPR006597">
    <property type="entry name" value="Sel1-like"/>
</dbReference>
<dbReference type="GO" id="GO:0005524">
    <property type="term" value="F:ATP binding"/>
    <property type="evidence" value="ECO:0007669"/>
    <property type="project" value="InterPro"/>
</dbReference>
<feature type="domain" description="Protein kinase" evidence="2">
    <location>
        <begin position="610"/>
        <end position="887"/>
    </location>
</feature>
<dbReference type="SUPFAM" id="SSF56112">
    <property type="entry name" value="Protein kinase-like (PK-like)"/>
    <property type="match status" value="1"/>
</dbReference>
<evidence type="ECO:0000313" key="4">
    <source>
        <dbReference type="Proteomes" id="UP000022910"/>
    </source>
</evidence>
<dbReference type="Proteomes" id="UP000022910">
    <property type="component" value="Unassembled WGS sequence"/>
</dbReference>
<sequence length="984" mass="114394">MATEFSKSNILDIDTNTINTKNCSYCNIPFTEKLWCKECINSLEKLAENGDKEAMFNFANCYRDGEGTEKNLEKAFHWYQKAAENGNEKAMFNLAKCYVKGEGTEKNLEKAFHWYQKAAEKDYTKAMYNLAIFYENGKGTEMNLEKVFHWYQKAAENGIEEAMNNLANCYKNGKGTEKNLEKAFYLYQKAAVSGIEEAMFNLANCYSNGEGTEKNLEKAFHWYQKVAENGDDETMFILANYYSNGEGTEKNLEKAFHWYQKVAENGDDETMFILANYYSNGEGTEKNLEKAFHWYQKAAENGNKMAMNNLANCYKDEKGTEKNLEKACHLYQKAAENGVNEAMFNLAECYKNGEGTEKNLEKAFHWYQKVAENGDEGVAIFKLARCYKNGEGTEKNLEKAFHWYLKAAESGNEEAMLNLANCYNNGEGIEKNLEKTFYWCKKVVENGDEEGAIFKLARCYENGEGTEKNLEKAFHCYQKAAENGVIEAMNKLVKCYKDGEGTEKNLEKAFYWYQKALAESNKVKSKDEVELVCNKCKKPYIDYPWYHQCNECKQPFIEYQWCQQCNVKQFQQDFSKWTSKNEFIDKFIQEAQLNAKNSYGILEWIPYNKLLNISYCDKGGFSEIHKAIWSDGPIFSWNYNKKQWDRQTDYEVILKTLKNSSNLNSKFLDEWKYHYNCQKNSFSKFIQFFGITQDPNNLNYIIVMSYAKKGNLRKCLSDIIKFKWQDKLQLLKKIILGLKVIHESNLTHGDFHDGNILLSDNHNELFIIDLGLCKPINGLDSDNNKVNEIYGVMPYMAPELFRNKLYTPESDIYSFSMIMWEFTSGIPPFYDRAHDHHLILSVCNDERPEIIENTPKCYMDLIKKCWDSNPSNRPTIIMLENIISEWIRCINEFYVANRDGNYVYKVSNIDGQLEDDMFEFVKANKALVQSQEQVNTSIIQSHPQACFISRNVTKEIEKSKNVSESIVQEYSADLQECMVKFKNQ</sequence>
<dbReference type="Gene3D" id="1.10.510.10">
    <property type="entry name" value="Transferase(Phosphotransferase) domain 1"/>
    <property type="match status" value="1"/>
</dbReference>
<dbReference type="InterPro" id="IPR001245">
    <property type="entry name" value="Ser-Thr/Tyr_kinase_cat_dom"/>
</dbReference>
<dbReference type="PANTHER" id="PTHR11102:SF160">
    <property type="entry name" value="ERAD-ASSOCIATED E3 UBIQUITIN-PROTEIN LIGASE COMPONENT HRD3"/>
    <property type="match status" value="1"/>
</dbReference>
<dbReference type="SMART" id="SM00671">
    <property type="entry name" value="SEL1"/>
    <property type="match status" value="13"/>
</dbReference>
<gene>
    <name evidence="3" type="ORF">RirG_195930</name>
</gene>
<dbReference type="Pfam" id="PF08238">
    <property type="entry name" value="Sel1"/>
    <property type="match status" value="13"/>
</dbReference>
<dbReference type="SUPFAM" id="SSF81901">
    <property type="entry name" value="HCP-like"/>
    <property type="match status" value="3"/>
</dbReference>
<dbReference type="HOGENOM" id="CLU_000288_97_1_1"/>
<organism evidence="3 4">
    <name type="scientific">Rhizophagus irregularis (strain DAOM 197198w)</name>
    <name type="common">Glomus intraradices</name>
    <dbReference type="NCBI Taxonomy" id="1432141"/>
    <lineage>
        <taxon>Eukaryota</taxon>
        <taxon>Fungi</taxon>
        <taxon>Fungi incertae sedis</taxon>
        <taxon>Mucoromycota</taxon>
        <taxon>Glomeromycotina</taxon>
        <taxon>Glomeromycetes</taxon>
        <taxon>Glomerales</taxon>
        <taxon>Glomeraceae</taxon>
        <taxon>Rhizophagus</taxon>
    </lineage>
</organism>
<dbReference type="PROSITE" id="PS50011">
    <property type="entry name" value="PROTEIN_KINASE_DOM"/>
    <property type="match status" value="1"/>
</dbReference>
<evidence type="ECO:0000259" key="2">
    <source>
        <dbReference type="PROSITE" id="PS50011"/>
    </source>
</evidence>
<proteinExistence type="inferred from homology"/>
<dbReference type="InterPro" id="IPR050767">
    <property type="entry name" value="Sel1_AlgK"/>
</dbReference>
<dbReference type="AlphaFoldDB" id="A0A015IN93"/>
<dbReference type="InterPro" id="IPR011990">
    <property type="entry name" value="TPR-like_helical_dom_sf"/>
</dbReference>
<name>A0A015IN93_RHIIW</name>
<dbReference type="InterPro" id="IPR011009">
    <property type="entry name" value="Kinase-like_dom_sf"/>
</dbReference>
<comment type="similarity">
    <text evidence="1">Belongs to the sel-1 family.</text>
</comment>
<dbReference type="EMBL" id="JEMT01026644">
    <property type="protein sequence ID" value="EXX58657.1"/>
    <property type="molecule type" value="Genomic_DNA"/>
</dbReference>
<reference evidence="3 4" key="1">
    <citation type="submission" date="2014-02" db="EMBL/GenBank/DDBJ databases">
        <title>Single nucleus genome sequencing reveals high similarity among nuclei of an endomycorrhizal fungus.</title>
        <authorList>
            <person name="Lin K."/>
            <person name="Geurts R."/>
            <person name="Zhang Z."/>
            <person name="Limpens E."/>
            <person name="Saunders D.G."/>
            <person name="Mu D."/>
            <person name="Pang E."/>
            <person name="Cao H."/>
            <person name="Cha H."/>
            <person name="Lin T."/>
            <person name="Zhou Q."/>
            <person name="Shang Y."/>
            <person name="Li Y."/>
            <person name="Ivanov S."/>
            <person name="Sharma T."/>
            <person name="Velzen R.V."/>
            <person name="Ruijter N.D."/>
            <person name="Aanen D.K."/>
            <person name="Win J."/>
            <person name="Kamoun S."/>
            <person name="Bisseling T."/>
            <person name="Huang S."/>
        </authorList>
    </citation>
    <scope>NUCLEOTIDE SEQUENCE [LARGE SCALE GENOMIC DNA]</scope>
    <source>
        <strain evidence="4">DAOM197198w</strain>
    </source>
</reference>
<dbReference type="STRING" id="1432141.A0A015IN93"/>
<keyword evidence="4" id="KW-1185">Reference proteome</keyword>
<protein>
    <submittedName>
        <fullName evidence="3">Skt5p</fullName>
    </submittedName>
</protein>
<accession>A0A015IN93</accession>
<dbReference type="PANTHER" id="PTHR11102">
    <property type="entry name" value="SEL-1-LIKE PROTEIN"/>
    <property type="match status" value="1"/>
</dbReference>
<dbReference type="Pfam" id="PF07714">
    <property type="entry name" value="PK_Tyr_Ser-Thr"/>
    <property type="match status" value="1"/>
</dbReference>
<evidence type="ECO:0000313" key="3">
    <source>
        <dbReference type="EMBL" id="EXX58657.1"/>
    </source>
</evidence>
<dbReference type="Gene3D" id="1.25.40.10">
    <property type="entry name" value="Tetratricopeptide repeat domain"/>
    <property type="match status" value="3"/>
</dbReference>
<dbReference type="GO" id="GO:0004672">
    <property type="term" value="F:protein kinase activity"/>
    <property type="evidence" value="ECO:0007669"/>
    <property type="project" value="InterPro"/>
</dbReference>
<dbReference type="InterPro" id="IPR000719">
    <property type="entry name" value="Prot_kinase_dom"/>
</dbReference>
<comment type="caution">
    <text evidence="3">The sequence shown here is derived from an EMBL/GenBank/DDBJ whole genome shotgun (WGS) entry which is preliminary data.</text>
</comment>
<evidence type="ECO:0000256" key="1">
    <source>
        <dbReference type="ARBA" id="ARBA00038101"/>
    </source>
</evidence>